<evidence type="ECO:0008006" key="7">
    <source>
        <dbReference type="Google" id="ProtNLM"/>
    </source>
</evidence>
<organism evidence="5 6">
    <name type="scientific">Cytospora schulzeri</name>
    <dbReference type="NCBI Taxonomy" id="448051"/>
    <lineage>
        <taxon>Eukaryota</taxon>
        <taxon>Fungi</taxon>
        <taxon>Dikarya</taxon>
        <taxon>Ascomycota</taxon>
        <taxon>Pezizomycotina</taxon>
        <taxon>Sordariomycetes</taxon>
        <taxon>Sordariomycetidae</taxon>
        <taxon>Diaporthales</taxon>
        <taxon>Cytosporaceae</taxon>
        <taxon>Cytospora</taxon>
    </lineage>
</organism>
<dbReference type="GO" id="GO:0000978">
    <property type="term" value="F:RNA polymerase II cis-regulatory region sequence-specific DNA binding"/>
    <property type="evidence" value="ECO:0007669"/>
    <property type="project" value="TreeGrafter"/>
</dbReference>
<comment type="caution">
    <text evidence="5">The sequence shown here is derived from an EMBL/GenBank/DDBJ whole genome shotgun (WGS) entry which is preliminary data.</text>
</comment>
<evidence type="ECO:0000256" key="3">
    <source>
        <dbReference type="ARBA" id="ARBA00023242"/>
    </source>
</evidence>
<dbReference type="AlphaFoldDB" id="A0A423WLZ9"/>
<dbReference type="STRING" id="356882.A0A423WLZ9"/>
<dbReference type="GO" id="GO:0000981">
    <property type="term" value="F:DNA-binding transcription factor activity, RNA polymerase II-specific"/>
    <property type="evidence" value="ECO:0007669"/>
    <property type="project" value="TreeGrafter"/>
</dbReference>
<dbReference type="Proteomes" id="UP000283895">
    <property type="component" value="Unassembled WGS sequence"/>
</dbReference>
<protein>
    <recommendedName>
        <fullName evidence="7">Transcription factor domain-containing protein</fullName>
    </recommendedName>
</protein>
<evidence type="ECO:0000256" key="4">
    <source>
        <dbReference type="SAM" id="MobiDB-lite"/>
    </source>
</evidence>
<feature type="region of interest" description="Disordered" evidence="4">
    <location>
        <begin position="158"/>
        <end position="194"/>
    </location>
</feature>
<keyword evidence="6" id="KW-1185">Reference proteome</keyword>
<dbReference type="GO" id="GO:0005634">
    <property type="term" value="C:nucleus"/>
    <property type="evidence" value="ECO:0007669"/>
    <property type="project" value="TreeGrafter"/>
</dbReference>
<keyword evidence="2" id="KW-0804">Transcription</keyword>
<dbReference type="InterPro" id="IPR051127">
    <property type="entry name" value="Fungal_SecMet_Regulators"/>
</dbReference>
<dbReference type="PANTHER" id="PTHR47424:SF12">
    <property type="entry name" value="TRANSCRIPTION FACTOR ASQA"/>
    <property type="match status" value="1"/>
</dbReference>
<evidence type="ECO:0000313" key="6">
    <source>
        <dbReference type="Proteomes" id="UP000283895"/>
    </source>
</evidence>
<evidence type="ECO:0000313" key="5">
    <source>
        <dbReference type="EMBL" id="ROW04500.1"/>
    </source>
</evidence>
<evidence type="ECO:0000256" key="2">
    <source>
        <dbReference type="ARBA" id="ARBA00023163"/>
    </source>
</evidence>
<keyword evidence="3" id="KW-0539">Nucleus</keyword>
<feature type="compositionally biased region" description="Low complexity" evidence="4">
    <location>
        <begin position="162"/>
        <end position="191"/>
    </location>
</feature>
<evidence type="ECO:0000256" key="1">
    <source>
        <dbReference type="ARBA" id="ARBA00023015"/>
    </source>
</evidence>
<sequence length="413" mass="44742">MAHMAYVLLVDWEILPKIPEYDTGSSLFSDIESETLVALGISPTTHVAFFDRLEKLLTRHGCATIYEDHRVLEDCAELLQKSLRGPQGLQTWLNDVPDALKSRRKGGGEAYSTDCSALDIERFAPTWLQRHRLLLELLYHHLSVNLFRPFITFPSGFPKQTSSPSPSTPASASISKSSSFPGASPSPSPSAFMTTNDVATTPLAHQNAHSCARHAIALTSMIREALGSTGHLGGWHEAFQWQWDAAVSLVGFILSDPGSDGIHRDARRAIDHSIEVFDIFGRHFAMATTAARVTRDLAASADRLVERQWQARAGAGGWSGGGSSAEEPRTDTLAFGSNIEGLRLKAGRGVEATGALVDEAMVDEDAVRGLMDGTMNMAYGLDSFGGVDFSLPEAGDVFEGWNYRSTVPAPARP</sequence>
<keyword evidence="1" id="KW-0805">Transcription regulation</keyword>
<name>A0A423WLZ9_9PEZI</name>
<proteinExistence type="predicted"/>
<dbReference type="GO" id="GO:0000435">
    <property type="term" value="P:positive regulation of transcription from RNA polymerase II promoter by galactose"/>
    <property type="evidence" value="ECO:0007669"/>
    <property type="project" value="TreeGrafter"/>
</dbReference>
<dbReference type="PANTHER" id="PTHR47424">
    <property type="entry name" value="REGULATORY PROTEIN GAL4"/>
    <property type="match status" value="1"/>
</dbReference>
<reference evidence="5 6" key="1">
    <citation type="submission" date="2015-09" db="EMBL/GenBank/DDBJ databases">
        <title>Host preference determinants of Valsa canker pathogens revealed by comparative genomics.</title>
        <authorList>
            <person name="Yin Z."/>
            <person name="Huang L."/>
        </authorList>
    </citation>
    <scope>NUCLEOTIDE SEQUENCE [LARGE SCALE GENOMIC DNA]</scope>
    <source>
        <strain evidence="5 6">03-1</strain>
    </source>
</reference>
<dbReference type="OrthoDB" id="2283488at2759"/>
<dbReference type="EMBL" id="LKEA01000014">
    <property type="protein sequence ID" value="ROW04500.1"/>
    <property type="molecule type" value="Genomic_DNA"/>
</dbReference>
<gene>
    <name evidence="5" type="ORF">VMCG_05049</name>
</gene>
<accession>A0A423WLZ9</accession>